<protein>
    <recommendedName>
        <fullName evidence="2">histidine kinase</fullName>
        <ecNumber evidence="2">2.7.13.3</ecNumber>
    </recommendedName>
</protein>
<keyword evidence="6 11" id="KW-0418">Kinase</keyword>
<gene>
    <name evidence="11" type="primary">sasA_18</name>
    <name evidence="11" type="ORF">SPTER_43310</name>
</gene>
<evidence type="ECO:0000256" key="9">
    <source>
        <dbReference type="SAM" id="Phobius"/>
    </source>
</evidence>
<dbReference type="InterPro" id="IPR005467">
    <property type="entry name" value="His_kinase_dom"/>
</dbReference>
<evidence type="ECO:0000256" key="1">
    <source>
        <dbReference type="ARBA" id="ARBA00000085"/>
    </source>
</evidence>
<feature type="transmembrane region" description="Helical" evidence="9">
    <location>
        <begin position="140"/>
        <end position="159"/>
    </location>
</feature>
<dbReference type="KEGG" id="sted:SPTER_43310"/>
<evidence type="ECO:0000256" key="7">
    <source>
        <dbReference type="ARBA" id="ARBA00022840"/>
    </source>
</evidence>
<dbReference type="GO" id="GO:0005524">
    <property type="term" value="F:ATP binding"/>
    <property type="evidence" value="ECO:0007669"/>
    <property type="project" value="UniProtKB-KW"/>
</dbReference>
<dbReference type="Gene3D" id="3.30.450.20">
    <property type="entry name" value="PAS domain"/>
    <property type="match status" value="1"/>
</dbReference>
<keyword evidence="9" id="KW-1133">Transmembrane helix</keyword>
<dbReference type="SUPFAM" id="SSF55874">
    <property type="entry name" value="ATPase domain of HSP90 chaperone/DNA topoisomerase II/histidine kinase"/>
    <property type="match status" value="1"/>
</dbReference>
<feature type="domain" description="Histidine kinase" evidence="10">
    <location>
        <begin position="405"/>
        <end position="607"/>
    </location>
</feature>
<accession>A0A517DZV8</accession>
<evidence type="ECO:0000313" key="11">
    <source>
        <dbReference type="EMBL" id="QDR82890.1"/>
    </source>
</evidence>
<keyword evidence="9" id="KW-0472">Membrane</keyword>
<dbReference type="PANTHER" id="PTHR43065:SF46">
    <property type="entry name" value="C4-DICARBOXYLATE TRANSPORT SENSOR PROTEIN DCTB"/>
    <property type="match status" value="1"/>
</dbReference>
<keyword evidence="3" id="KW-0597">Phosphoprotein</keyword>
<evidence type="ECO:0000256" key="3">
    <source>
        <dbReference type="ARBA" id="ARBA00022553"/>
    </source>
</evidence>
<feature type="transmembrane region" description="Helical" evidence="9">
    <location>
        <begin position="236"/>
        <end position="255"/>
    </location>
</feature>
<dbReference type="Pfam" id="PF02518">
    <property type="entry name" value="HATPase_c"/>
    <property type="match status" value="1"/>
</dbReference>
<evidence type="ECO:0000256" key="8">
    <source>
        <dbReference type="ARBA" id="ARBA00023012"/>
    </source>
</evidence>
<dbReference type="EMBL" id="CP036259">
    <property type="protein sequence ID" value="QDR82890.1"/>
    <property type="molecule type" value="Genomic_DNA"/>
</dbReference>
<dbReference type="CDD" id="cd00082">
    <property type="entry name" value="HisKA"/>
    <property type="match status" value="1"/>
</dbReference>
<dbReference type="PRINTS" id="PR00344">
    <property type="entry name" value="BCTRLSENSOR"/>
</dbReference>
<dbReference type="InterPro" id="IPR033425">
    <property type="entry name" value="MASE3"/>
</dbReference>
<keyword evidence="5" id="KW-0547">Nucleotide-binding</keyword>
<dbReference type="Pfam" id="PF13426">
    <property type="entry name" value="PAS_9"/>
    <property type="match status" value="1"/>
</dbReference>
<dbReference type="SUPFAM" id="SSF47384">
    <property type="entry name" value="Homodimeric domain of signal transducing histidine kinase"/>
    <property type="match status" value="1"/>
</dbReference>
<feature type="transmembrane region" description="Helical" evidence="9">
    <location>
        <begin position="209"/>
        <end position="230"/>
    </location>
</feature>
<dbReference type="SMART" id="SM00387">
    <property type="entry name" value="HATPase_c"/>
    <property type="match status" value="1"/>
</dbReference>
<feature type="transmembrane region" description="Helical" evidence="9">
    <location>
        <begin position="108"/>
        <end position="128"/>
    </location>
</feature>
<dbReference type="EC" id="2.7.13.3" evidence="2"/>
<dbReference type="SUPFAM" id="SSF55785">
    <property type="entry name" value="PYP-like sensor domain (PAS domain)"/>
    <property type="match status" value="1"/>
</dbReference>
<dbReference type="PROSITE" id="PS50109">
    <property type="entry name" value="HIS_KIN"/>
    <property type="match status" value="1"/>
</dbReference>
<dbReference type="InterPro" id="IPR000014">
    <property type="entry name" value="PAS"/>
</dbReference>
<dbReference type="InterPro" id="IPR003594">
    <property type="entry name" value="HATPase_dom"/>
</dbReference>
<evidence type="ECO:0000259" key="10">
    <source>
        <dbReference type="PROSITE" id="PS50109"/>
    </source>
</evidence>
<dbReference type="SMART" id="SM00091">
    <property type="entry name" value="PAS"/>
    <property type="match status" value="1"/>
</dbReference>
<dbReference type="InterPro" id="IPR036890">
    <property type="entry name" value="HATPase_C_sf"/>
</dbReference>
<evidence type="ECO:0000256" key="4">
    <source>
        <dbReference type="ARBA" id="ARBA00022679"/>
    </source>
</evidence>
<dbReference type="InterPro" id="IPR035965">
    <property type="entry name" value="PAS-like_dom_sf"/>
</dbReference>
<dbReference type="Proteomes" id="UP000320776">
    <property type="component" value="Chromosome"/>
</dbReference>
<dbReference type="Pfam" id="PF00512">
    <property type="entry name" value="HisKA"/>
    <property type="match status" value="1"/>
</dbReference>
<dbReference type="NCBIfam" id="TIGR00229">
    <property type="entry name" value="sensory_box"/>
    <property type="match status" value="1"/>
</dbReference>
<comment type="catalytic activity">
    <reaction evidence="1">
        <text>ATP + protein L-histidine = ADP + protein N-phospho-L-histidine.</text>
        <dbReference type="EC" id="2.7.13.3"/>
    </reaction>
</comment>
<feature type="transmembrane region" description="Helical" evidence="9">
    <location>
        <begin position="12"/>
        <end position="29"/>
    </location>
</feature>
<dbReference type="AlphaFoldDB" id="A0A517DZV8"/>
<reference evidence="11 12" key="1">
    <citation type="submission" date="2019-02" db="EMBL/GenBank/DDBJ databases">
        <title>Closed genome of Sporomusa termitida DSM 4440.</title>
        <authorList>
            <person name="Poehlein A."/>
            <person name="Daniel R."/>
        </authorList>
    </citation>
    <scope>NUCLEOTIDE SEQUENCE [LARGE SCALE GENOMIC DNA]</scope>
    <source>
        <strain evidence="11 12">DSM 4440</strain>
    </source>
</reference>
<dbReference type="GO" id="GO:0000155">
    <property type="term" value="F:phosphorelay sensor kinase activity"/>
    <property type="evidence" value="ECO:0007669"/>
    <property type="project" value="InterPro"/>
</dbReference>
<name>A0A517DZV8_9FIRM</name>
<dbReference type="PANTHER" id="PTHR43065">
    <property type="entry name" value="SENSOR HISTIDINE KINASE"/>
    <property type="match status" value="1"/>
</dbReference>
<dbReference type="RefSeq" id="WP_170233358.1">
    <property type="nucleotide sequence ID" value="NZ_CP036259.1"/>
</dbReference>
<proteinExistence type="predicted"/>
<dbReference type="SMART" id="SM00388">
    <property type="entry name" value="HisKA"/>
    <property type="match status" value="1"/>
</dbReference>
<keyword evidence="9" id="KW-0812">Transmembrane</keyword>
<organism evidence="11 12">
    <name type="scientific">Sporomusa termitida</name>
    <dbReference type="NCBI Taxonomy" id="2377"/>
    <lineage>
        <taxon>Bacteria</taxon>
        <taxon>Bacillati</taxon>
        <taxon>Bacillota</taxon>
        <taxon>Negativicutes</taxon>
        <taxon>Selenomonadales</taxon>
        <taxon>Sporomusaceae</taxon>
        <taxon>Sporomusa</taxon>
    </lineage>
</organism>
<evidence type="ECO:0000313" key="12">
    <source>
        <dbReference type="Proteomes" id="UP000320776"/>
    </source>
</evidence>
<keyword evidence="4 11" id="KW-0808">Transferase</keyword>
<feature type="transmembrane region" description="Helical" evidence="9">
    <location>
        <begin position="41"/>
        <end position="68"/>
    </location>
</feature>
<evidence type="ECO:0000256" key="5">
    <source>
        <dbReference type="ARBA" id="ARBA00022741"/>
    </source>
</evidence>
<keyword evidence="7" id="KW-0067">ATP-binding</keyword>
<feature type="transmembrane region" description="Helical" evidence="9">
    <location>
        <begin position="75"/>
        <end position="96"/>
    </location>
</feature>
<keyword evidence="12" id="KW-1185">Reference proteome</keyword>
<dbReference type="InterPro" id="IPR036097">
    <property type="entry name" value="HisK_dim/P_sf"/>
</dbReference>
<evidence type="ECO:0000256" key="2">
    <source>
        <dbReference type="ARBA" id="ARBA00012438"/>
    </source>
</evidence>
<evidence type="ECO:0000256" key="6">
    <source>
        <dbReference type="ARBA" id="ARBA00022777"/>
    </source>
</evidence>
<dbReference type="Gene3D" id="3.30.565.10">
    <property type="entry name" value="Histidine kinase-like ATPase, C-terminal domain"/>
    <property type="match status" value="1"/>
</dbReference>
<dbReference type="Pfam" id="PF17159">
    <property type="entry name" value="MASE3"/>
    <property type="match status" value="1"/>
</dbReference>
<sequence>MSSCIAKHERNSVLLIVIALIIFLLYDFYSKTFISFFSSDSLLLIHILLEFLSIAICFVITILGCVIYPLTKSRYIFMFSVLFFYVGIFDGFHTLSFSGMPFDLNPDAATWFWTIARIVEATGITLIFTKPDKAINIQPLKPVAIFLIVIGIVVSVSWYRSVVFLPTVLPASPNLPTECRSNVEYIISLLRTITLVIVVYRYRFAKSLAGIYIIQGVILALIGELIYVIYNNDSDPIIYHIYKVAGYFYFLKGIYFTTIRDYFNNRKSAEERFTILFHTNPCMMAIVTLAGKYVDVNKAFQENTGMSRDDIINGTISSVNLGDGGSIAVKLRQIMRDHRQIRNEEIHYVTNSHERKTAYMSADIIDFGINKCALITLTDITERRCLEREWLRLERLNLIGQMAASIGHEIRNPLTTVRGYLQLFQRRKDSITMTDAAAVMIEELDRANTIITEFLTMAKNKRSEFSKANINEIITGLLPLLSTNFDQKGRTIQTELGVIAEIPLDTREIRQVILNLVKNAIEATDCGGTITIRTSQVNQEVILTVENDGKKIPPEVLDKLGTPFFTTKDTGMGMGLAICYSIVARHKAKLIVESTDTATKFDIRFDY</sequence>
<keyword evidence="8" id="KW-0902">Two-component regulatory system</keyword>
<dbReference type="Gene3D" id="1.10.287.130">
    <property type="match status" value="1"/>
</dbReference>
<dbReference type="InterPro" id="IPR003661">
    <property type="entry name" value="HisK_dim/P_dom"/>
</dbReference>
<dbReference type="InterPro" id="IPR004358">
    <property type="entry name" value="Sig_transdc_His_kin-like_C"/>
</dbReference>